<dbReference type="PIRSF" id="PIRSF005962">
    <property type="entry name" value="Pept_M20D_amidohydro"/>
    <property type="match status" value="1"/>
</dbReference>
<evidence type="ECO:0000259" key="1">
    <source>
        <dbReference type="Pfam" id="PF07687"/>
    </source>
</evidence>
<dbReference type="NCBIfam" id="TIGR01891">
    <property type="entry name" value="amidohydrolases"/>
    <property type="match status" value="1"/>
</dbReference>
<protein>
    <submittedName>
        <fullName evidence="2">M20 family metallopeptidase</fullName>
    </submittedName>
</protein>
<reference evidence="2 3" key="1">
    <citation type="submission" date="2024-09" db="EMBL/GenBank/DDBJ databases">
        <authorList>
            <person name="Sun Q."/>
            <person name="Mori K."/>
        </authorList>
    </citation>
    <scope>NUCLEOTIDE SEQUENCE [LARGE SCALE GENOMIC DNA]</scope>
    <source>
        <strain evidence="2 3">NCAIM B.02301</strain>
    </source>
</reference>
<dbReference type="PANTHER" id="PTHR11014">
    <property type="entry name" value="PEPTIDASE M20 FAMILY MEMBER"/>
    <property type="match status" value="1"/>
</dbReference>
<keyword evidence="3" id="KW-1185">Reference proteome</keyword>
<dbReference type="CDD" id="cd08021">
    <property type="entry name" value="M20_Acy1_YhaA-like"/>
    <property type="match status" value="1"/>
</dbReference>
<dbReference type="SUPFAM" id="SSF53187">
    <property type="entry name" value="Zn-dependent exopeptidases"/>
    <property type="match status" value="1"/>
</dbReference>
<comment type="caution">
    <text evidence="2">The sequence shown here is derived from an EMBL/GenBank/DDBJ whole genome shotgun (WGS) entry which is preliminary data.</text>
</comment>
<dbReference type="SUPFAM" id="SSF55031">
    <property type="entry name" value="Bacterial exopeptidase dimerisation domain"/>
    <property type="match status" value="1"/>
</dbReference>
<dbReference type="RefSeq" id="WP_273840821.1">
    <property type="nucleotide sequence ID" value="NZ_JAQQWT010000002.1"/>
</dbReference>
<evidence type="ECO:0000313" key="2">
    <source>
        <dbReference type="EMBL" id="MFC0559844.1"/>
    </source>
</evidence>
<feature type="domain" description="Peptidase M20 dimerisation" evidence="1">
    <location>
        <begin position="187"/>
        <end position="263"/>
    </location>
</feature>
<dbReference type="Gene3D" id="3.30.70.360">
    <property type="match status" value="1"/>
</dbReference>
<dbReference type="Pfam" id="PF07687">
    <property type="entry name" value="M20_dimer"/>
    <property type="match status" value="1"/>
</dbReference>
<dbReference type="InterPro" id="IPR002933">
    <property type="entry name" value="Peptidase_M20"/>
</dbReference>
<organism evidence="2 3">
    <name type="scientific">Halalkalibacter alkalisediminis</name>
    <dbReference type="NCBI Taxonomy" id="935616"/>
    <lineage>
        <taxon>Bacteria</taxon>
        <taxon>Bacillati</taxon>
        <taxon>Bacillota</taxon>
        <taxon>Bacilli</taxon>
        <taxon>Bacillales</taxon>
        <taxon>Bacillaceae</taxon>
        <taxon>Halalkalibacter</taxon>
    </lineage>
</organism>
<gene>
    <name evidence="2" type="ORF">ACFFH4_12365</name>
</gene>
<accession>A0ABV6NGE6</accession>
<sequence>MVDTLLTRLEELYPEMVELRRLLHSEPELSFHEVKTPKLIADYLEGLGVEVKRDVGGRGVVGYIRGQKPGKTVALRADFDALPIEEETGLPFASKHRGVMHACGHDGHTATLLVLAKALVEYRDQLTGTVVLIHQFAEELAPGGAIEMIKDGCLDGVDAVYGTHLWSTMPLGTIGYRQGPIMAAADRFELVIHGRGGHGAIPHETVDSIAVASSVVMQLQQIVSRNIDPLKSAVISIGSFHAGGAFNVIADSAEIVGTVRTFDPAIQELIIGRIDQITKGICDAMGATYSLNYQKGYPAVVNDSFETSRFIEVAKTIQTEGLVREMDPVMGGEDFSYYLQHVPGTFFFTGAGNHEKGIIYPHHHPKFDFDEQAMLVAAKCLGKAAIDFLERSETETSRVQEHLI</sequence>
<dbReference type="Gene3D" id="3.40.630.10">
    <property type="entry name" value="Zn peptidases"/>
    <property type="match status" value="1"/>
</dbReference>
<name>A0ABV6NGE6_9BACI</name>
<dbReference type="Proteomes" id="UP001589833">
    <property type="component" value="Unassembled WGS sequence"/>
</dbReference>
<dbReference type="PANTHER" id="PTHR11014:SF63">
    <property type="entry name" value="METALLOPEPTIDASE, PUTATIVE (AFU_ORTHOLOGUE AFUA_6G09600)-RELATED"/>
    <property type="match status" value="1"/>
</dbReference>
<dbReference type="InterPro" id="IPR011650">
    <property type="entry name" value="Peptidase_M20_dimer"/>
</dbReference>
<evidence type="ECO:0000313" key="3">
    <source>
        <dbReference type="Proteomes" id="UP001589833"/>
    </source>
</evidence>
<dbReference type="EMBL" id="JBHLTR010000017">
    <property type="protein sequence ID" value="MFC0559844.1"/>
    <property type="molecule type" value="Genomic_DNA"/>
</dbReference>
<dbReference type="InterPro" id="IPR036264">
    <property type="entry name" value="Bact_exopeptidase_dim_dom"/>
</dbReference>
<dbReference type="Pfam" id="PF01546">
    <property type="entry name" value="Peptidase_M20"/>
    <property type="match status" value="1"/>
</dbReference>
<proteinExistence type="predicted"/>
<dbReference type="InterPro" id="IPR017439">
    <property type="entry name" value="Amidohydrolase"/>
</dbReference>